<keyword evidence="4" id="KW-0970">Cilium biogenesis/degradation</keyword>
<sequence>MFQTQDGGAGSYTSTIYGYIRDQKYEEAVRILQIELENHSHSRAALSLLGYCYYHLQNFNMAVSMYEQLCKNYPGVDEYQLYLAQSLYKAGQYEAATRKASQLESEQYAQRVNLLRAAAYYEQNDIKATRSILEQCMTDDPTTIVFDGAIEYKEGNYENARKKFTDALNILGYQPDIAYNIALCYHKQKQYGNAMRQIAEIIEKGVRDHPELSVGSKSESNSDVKSVRNSTVLRETALIEAFNLKAAIEYEMKNYKGSRDALLDMPPRQEEELDPVSLHNFGLMNMDVDPNGGFKKLNFLLQNPPFPIETFSNLLILYTKHGFHDLMADVLAENAHLTFQLLTKDFYDFMDATVTLQTSPEDAYRKYDELATKHVEGLRKLTKKIQDARLAQSNEEIKQSLKAYDDALEDFMPVLMAQAHIYWERGNYTQVEKIFRQTAEFCSEHEAWKLNVAHVFFLQGNKYEQAIQYYEPFVKKHQDNLLEVQAIILANLCVCYVMNTDNEKAEELLRSIEREEEEESSRDPDKRLFHLCIVNLVIGTLYCSKNHYDFGICRVMKSMEPYHRKLGPDTWYYAKRCFLGLALTLAKHMTTIRDSTMDDILEFLDSADQHGKDIFTTTGQDARTMGSDEPQHTISYEATHTTGFEDDHELMSESKSHASAKGKPRGKPRGKPTQPSVSKSHSDETEHKAPLPRKISIERKESLLTCILCCHVIDNTTRFNTVGVCGHTGCCSLCSMRMRQLLGTTACPICKSDLPRVICIERESQTFDSFQDWGDNIGPTHVFDDVSGIFFLKSDFPHIRKLREPVCPKCDKKFANVSALKTHVQDVHHVQYCGICLEHKKVFLGEQDLFSKEQLKAHSTKGNPKEGFMGHPRCDFCFTRFYSNTELFDHLHKNHYECDICVRSQGVQNRYYKDYHDLENHFRAEHFLCEEPECLMKKFVVFKTHIDFQGHMTTEHPHIKISRKIDVHFTVRRATNDGTNTTNDGFEDPELFSRFGANGNSNDNVINVADFPSLSNDGPSTGQMQFWEQQRVTRPRMDDFPSLPTAQGSRGGGNAMGSAFRNALAPPPTPAMLAHMDNSNSWEYPELAAAAEALGANNPLMRFVKPAKGKMKKMSKPSPTANSAAARTTARVEEEQKPAQVSEEEQEEELADSGPDMSKSALVLKIRQELGTDAKYEVFREECRKYRVQETDVASFYNNVRSMFSEESFEKLFLKLMKLSPDRAQVDEVVSYHKQRSKKSAQVQGFQDKQSKKKPQSVKKAAKPPPQASGWANALRQSGVAASSAPISVVAPRPTVRTQEPARSIWTPSPTHRQHAGPVMAESSTDMPSSSKIVSAPVDSFAAIALSGNAQPTSYAASTTRAAPPTSFRNTKSDFPDLPKAAKPIGVQPVTRATWDEQVQSIAQNRPIAQNSGKKKQKKKMTLGELAMQFS</sequence>
<dbReference type="InterPro" id="IPR013087">
    <property type="entry name" value="Znf_C2H2_type"/>
</dbReference>
<dbReference type="InterPro" id="IPR001841">
    <property type="entry name" value="Znf_RING"/>
</dbReference>
<dbReference type="Pfam" id="PF23230">
    <property type="entry name" value="zf-C2H2_13"/>
    <property type="match status" value="1"/>
</dbReference>
<dbReference type="SUPFAM" id="SSF48452">
    <property type="entry name" value="TPR-like"/>
    <property type="match status" value="2"/>
</dbReference>
<keyword evidence="8" id="KW-0862">Zinc</keyword>
<keyword evidence="13" id="KW-1185">Reference proteome</keyword>
<dbReference type="SMART" id="SM00028">
    <property type="entry name" value="TPR"/>
    <property type="match status" value="4"/>
</dbReference>
<feature type="region of interest" description="Disordered" evidence="9">
    <location>
        <begin position="1230"/>
        <end position="1271"/>
    </location>
</feature>
<evidence type="ECO:0000256" key="2">
    <source>
        <dbReference type="ARBA" id="ARBA00009522"/>
    </source>
</evidence>
<dbReference type="Pfam" id="PF23202">
    <property type="entry name" value="PAH_ZNF598"/>
    <property type="match status" value="1"/>
</dbReference>
<dbReference type="GO" id="GO:0120170">
    <property type="term" value="F:intraciliary transport particle B binding"/>
    <property type="evidence" value="ECO:0007669"/>
    <property type="project" value="TreeGrafter"/>
</dbReference>
<dbReference type="Gene3D" id="1.25.40.10">
    <property type="entry name" value="Tetratricopeptide repeat domain"/>
    <property type="match status" value="3"/>
</dbReference>
<keyword evidence="5" id="KW-0802">TPR repeat</keyword>
<feature type="compositionally biased region" description="Basic and acidic residues" evidence="9">
    <location>
        <begin position="680"/>
        <end position="694"/>
    </location>
</feature>
<evidence type="ECO:0000259" key="11">
    <source>
        <dbReference type="PROSITE" id="PS50157"/>
    </source>
</evidence>
<feature type="compositionally biased region" description="Basic residues" evidence="9">
    <location>
        <begin position="1251"/>
        <end position="1262"/>
    </location>
</feature>
<evidence type="ECO:0000256" key="6">
    <source>
        <dbReference type="ARBA" id="ARBA00023069"/>
    </source>
</evidence>
<evidence type="ECO:0000256" key="4">
    <source>
        <dbReference type="ARBA" id="ARBA00022794"/>
    </source>
</evidence>
<dbReference type="PROSITE" id="PS00028">
    <property type="entry name" value="ZINC_FINGER_C2H2_1"/>
    <property type="match status" value="1"/>
</dbReference>
<comment type="subcellular location">
    <subcellularLocation>
        <location evidence="1">Cell projection</location>
        <location evidence="1">Cilium</location>
    </subcellularLocation>
</comment>
<feature type="compositionally biased region" description="Low complexity" evidence="9">
    <location>
        <begin position="1116"/>
        <end position="1129"/>
    </location>
</feature>
<dbReference type="GO" id="GO:0042073">
    <property type="term" value="P:intraciliary transport"/>
    <property type="evidence" value="ECO:0007669"/>
    <property type="project" value="TreeGrafter"/>
</dbReference>
<feature type="region of interest" description="Disordered" evidence="9">
    <location>
        <begin position="649"/>
        <end position="694"/>
    </location>
</feature>
<feature type="region of interest" description="Disordered" evidence="9">
    <location>
        <begin position="1108"/>
        <end position="1157"/>
    </location>
</feature>
<evidence type="ECO:0000256" key="9">
    <source>
        <dbReference type="SAM" id="MobiDB-lite"/>
    </source>
</evidence>
<keyword evidence="6" id="KW-0969">Cilium</keyword>
<name>A0A8K1FHA1_PYTOL</name>
<evidence type="ECO:0000256" key="5">
    <source>
        <dbReference type="ARBA" id="ARBA00022803"/>
    </source>
</evidence>
<dbReference type="FunFam" id="1.25.40.10:FF:000418">
    <property type="entry name" value="Tetratricopeptide repeat protein 30A"/>
    <property type="match status" value="1"/>
</dbReference>
<dbReference type="Pfam" id="PF13174">
    <property type="entry name" value="TPR_6"/>
    <property type="match status" value="1"/>
</dbReference>
<reference evidence="12" key="1">
    <citation type="submission" date="2019-03" db="EMBL/GenBank/DDBJ databases">
        <title>Long read genome sequence of the mycoparasitic Pythium oligandrum ATCC 38472 isolated from sugarbeet rhizosphere.</title>
        <authorList>
            <person name="Gaulin E."/>
        </authorList>
    </citation>
    <scope>NUCLEOTIDE SEQUENCE</scope>
    <source>
        <strain evidence="12">ATCC 38472_TT</strain>
    </source>
</reference>
<dbReference type="Proteomes" id="UP000794436">
    <property type="component" value="Unassembled WGS sequence"/>
</dbReference>
<organism evidence="12 13">
    <name type="scientific">Pythium oligandrum</name>
    <name type="common">Mycoparasitic fungus</name>
    <dbReference type="NCBI Taxonomy" id="41045"/>
    <lineage>
        <taxon>Eukaryota</taxon>
        <taxon>Sar</taxon>
        <taxon>Stramenopiles</taxon>
        <taxon>Oomycota</taxon>
        <taxon>Peronosporomycetes</taxon>
        <taxon>Pythiales</taxon>
        <taxon>Pythiaceae</taxon>
        <taxon>Pythium</taxon>
    </lineage>
</organism>
<feature type="region of interest" description="Disordered" evidence="9">
    <location>
        <begin position="1291"/>
        <end position="1332"/>
    </location>
</feature>
<dbReference type="OrthoDB" id="10249577at2759"/>
<feature type="domain" description="RING-type" evidence="10">
    <location>
        <begin position="706"/>
        <end position="751"/>
    </location>
</feature>
<feature type="region of interest" description="Disordered" evidence="9">
    <location>
        <begin position="1356"/>
        <end position="1382"/>
    </location>
</feature>
<dbReference type="EMBL" id="SPLM01000109">
    <property type="protein sequence ID" value="TMW59522.1"/>
    <property type="molecule type" value="Genomic_DNA"/>
</dbReference>
<gene>
    <name evidence="12" type="ORF">Poli38472_004591</name>
</gene>
<keyword evidence="8" id="KW-0863">Zinc-finger</keyword>
<feature type="compositionally biased region" description="Basic residues" evidence="9">
    <location>
        <begin position="658"/>
        <end position="670"/>
    </location>
</feature>
<dbReference type="PROSITE" id="PS50157">
    <property type="entry name" value="ZINC_FINGER_C2H2_2"/>
    <property type="match status" value="1"/>
</dbReference>
<dbReference type="InterPro" id="IPR011990">
    <property type="entry name" value="TPR-like_helical_dom_sf"/>
</dbReference>
<comment type="caution">
    <text evidence="12">The sequence shown here is derived from an EMBL/GenBank/DDBJ whole genome shotgun (WGS) entry which is preliminary data.</text>
</comment>
<protein>
    <recommendedName>
        <fullName evidence="14">RING-type E3 ubiquitin transferase</fullName>
    </recommendedName>
</protein>
<dbReference type="InterPro" id="IPR056437">
    <property type="entry name" value="Znf-C2H2_ZNF598/HEL2"/>
</dbReference>
<dbReference type="InterPro" id="IPR039941">
    <property type="entry name" value="TT30"/>
</dbReference>
<evidence type="ECO:0000256" key="3">
    <source>
        <dbReference type="ARBA" id="ARBA00022737"/>
    </source>
</evidence>
<evidence type="ECO:0000256" key="1">
    <source>
        <dbReference type="ARBA" id="ARBA00004138"/>
    </source>
</evidence>
<dbReference type="PANTHER" id="PTHR20931">
    <property type="entry name" value="TETRATRICOPEPTIDE REPEAT PROTEIN 30"/>
    <property type="match status" value="1"/>
</dbReference>
<feature type="compositionally biased region" description="Polar residues" evidence="9">
    <location>
        <begin position="1322"/>
        <end position="1332"/>
    </location>
</feature>
<feature type="compositionally biased region" description="Low complexity" evidence="9">
    <location>
        <begin position="1356"/>
        <end position="1367"/>
    </location>
</feature>
<feature type="domain" description="C2H2-type" evidence="11">
    <location>
        <begin position="805"/>
        <end position="828"/>
    </location>
</feature>
<accession>A0A8K1FHA1</accession>
<dbReference type="GO" id="GO:0005879">
    <property type="term" value="C:axonemal microtubule"/>
    <property type="evidence" value="ECO:0007669"/>
    <property type="project" value="TreeGrafter"/>
</dbReference>
<dbReference type="PROSITE" id="PS50089">
    <property type="entry name" value="ZF_RING_2"/>
    <property type="match status" value="1"/>
</dbReference>
<keyword evidence="8" id="KW-0479">Metal-binding</keyword>
<evidence type="ECO:0000259" key="10">
    <source>
        <dbReference type="PROSITE" id="PS50089"/>
    </source>
</evidence>
<proteinExistence type="inferred from homology"/>
<comment type="similarity">
    <text evidence="2">Belongs to the TTC30/dfy-1/fleer family.</text>
</comment>
<feature type="region of interest" description="Disordered" evidence="9">
    <location>
        <begin position="1405"/>
        <end position="1431"/>
    </location>
</feature>
<keyword evidence="3" id="KW-0677">Repeat</keyword>
<evidence type="ECO:0008006" key="14">
    <source>
        <dbReference type="Google" id="ProtNLM"/>
    </source>
</evidence>
<dbReference type="GO" id="GO:0008270">
    <property type="term" value="F:zinc ion binding"/>
    <property type="evidence" value="ECO:0007669"/>
    <property type="project" value="UniProtKB-KW"/>
</dbReference>
<dbReference type="GO" id="GO:0030992">
    <property type="term" value="C:intraciliary transport particle B"/>
    <property type="evidence" value="ECO:0007669"/>
    <property type="project" value="TreeGrafter"/>
</dbReference>
<evidence type="ECO:0000256" key="8">
    <source>
        <dbReference type="PROSITE-ProRule" id="PRU00042"/>
    </source>
</evidence>
<keyword evidence="7" id="KW-0966">Cell projection</keyword>
<evidence type="ECO:0000256" key="7">
    <source>
        <dbReference type="ARBA" id="ARBA00023273"/>
    </source>
</evidence>
<feature type="compositionally biased region" description="Acidic residues" evidence="9">
    <location>
        <begin position="1142"/>
        <end position="1151"/>
    </location>
</feature>
<dbReference type="InterPro" id="IPR057634">
    <property type="entry name" value="PAH_ZNF598/HEL2"/>
</dbReference>
<evidence type="ECO:0000313" key="13">
    <source>
        <dbReference type="Proteomes" id="UP000794436"/>
    </source>
</evidence>
<dbReference type="PANTHER" id="PTHR20931:SF0">
    <property type="entry name" value="TETRATRICOPEPTIDE REPEAT PROTEIN 30"/>
    <property type="match status" value="1"/>
</dbReference>
<evidence type="ECO:0000313" key="12">
    <source>
        <dbReference type="EMBL" id="TMW59522.1"/>
    </source>
</evidence>
<dbReference type="InterPro" id="IPR019734">
    <property type="entry name" value="TPR_rpt"/>
</dbReference>
<dbReference type="SMART" id="SM00355">
    <property type="entry name" value="ZnF_C2H2"/>
    <property type="match status" value="4"/>
</dbReference>